<feature type="region of interest" description="Disordered" evidence="1">
    <location>
        <begin position="1"/>
        <end position="23"/>
    </location>
</feature>
<sequence>METKTYRLKTESRQWPTKTAGDTVDLPPSAAKYLVRADVLEEVSAEAAAPAARRRKAED</sequence>
<dbReference type="AlphaFoldDB" id="A0A212KBU8"/>
<dbReference type="EMBL" id="FLUO01000001">
    <property type="protein sequence ID" value="SBW09146.1"/>
    <property type="molecule type" value="Genomic_DNA"/>
</dbReference>
<protein>
    <submittedName>
        <fullName evidence="2">Uncharacterized protein</fullName>
    </submittedName>
</protein>
<evidence type="ECO:0000256" key="1">
    <source>
        <dbReference type="SAM" id="MobiDB-lite"/>
    </source>
</evidence>
<name>A0A212KBU8_9PROT</name>
<organism evidence="2">
    <name type="scientific">uncultured Alphaproteobacteria bacterium</name>
    <dbReference type="NCBI Taxonomy" id="91750"/>
    <lineage>
        <taxon>Bacteria</taxon>
        <taxon>Pseudomonadati</taxon>
        <taxon>Pseudomonadota</taxon>
        <taxon>Alphaproteobacteria</taxon>
        <taxon>environmental samples</taxon>
    </lineage>
</organism>
<gene>
    <name evidence="2" type="ORF">KL86APRO_12526</name>
</gene>
<feature type="compositionally biased region" description="Basic and acidic residues" evidence="1">
    <location>
        <begin position="1"/>
        <end position="12"/>
    </location>
</feature>
<reference evidence="2" key="1">
    <citation type="submission" date="2016-04" db="EMBL/GenBank/DDBJ databases">
        <authorList>
            <person name="Evans L.H."/>
            <person name="Alamgir A."/>
            <person name="Owens N."/>
            <person name="Weber N.D."/>
            <person name="Virtaneva K."/>
            <person name="Barbian K."/>
            <person name="Babar A."/>
            <person name="Rosenke K."/>
        </authorList>
    </citation>
    <scope>NUCLEOTIDE SEQUENCE</scope>
    <source>
        <strain evidence="2">86</strain>
    </source>
</reference>
<evidence type="ECO:0000313" key="2">
    <source>
        <dbReference type="EMBL" id="SBW09146.1"/>
    </source>
</evidence>
<accession>A0A212KBU8</accession>
<proteinExistence type="predicted"/>